<dbReference type="InterPro" id="IPR000120">
    <property type="entry name" value="Amidase"/>
</dbReference>
<dbReference type="NCBIfam" id="TIGR00132">
    <property type="entry name" value="gatA"/>
    <property type="match status" value="1"/>
</dbReference>
<protein>
    <recommendedName>
        <fullName evidence="4 10">Glutamyl-tRNA(Gln) amidotransferase subunit A</fullName>
        <shortName evidence="10">Glu-ADT subunit A</shortName>
        <ecNumber evidence="3 10">6.3.5.7</ecNumber>
    </recommendedName>
</protein>
<proteinExistence type="inferred from homology"/>
<dbReference type="GO" id="GO:0050567">
    <property type="term" value="F:glutaminyl-tRNA synthase (glutamine-hydrolyzing) activity"/>
    <property type="evidence" value="ECO:0007669"/>
    <property type="project" value="UniProtKB-UniRule"/>
</dbReference>
<dbReference type="KEGG" id="gax:Pan161_23290"/>
<keyword evidence="6 10" id="KW-0547">Nucleotide-binding</keyword>
<gene>
    <name evidence="12" type="primary">gatA_3</name>
    <name evidence="10" type="synonym">gatA</name>
    <name evidence="12" type="ORF">Pan161_23290</name>
</gene>
<dbReference type="GO" id="GO:0005524">
    <property type="term" value="F:ATP binding"/>
    <property type="evidence" value="ECO:0007669"/>
    <property type="project" value="UniProtKB-KW"/>
</dbReference>
<evidence type="ECO:0000256" key="7">
    <source>
        <dbReference type="ARBA" id="ARBA00022840"/>
    </source>
</evidence>
<dbReference type="InterPro" id="IPR036928">
    <property type="entry name" value="AS_sf"/>
</dbReference>
<organism evidence="12 13">
    <name type="scientific">Gimesia algae</name>
    <dbReference type="NCBI Taxonomy" id="2527971"/>
    <lineage>
        <taxon>Bacteria</taxon>
        <taxon>Pseudomonadati</taxon>
        <taxon>Planctomycetota</taxon>
        <taxon>Planctomycetia</taxon>
        <taxon>Planctomycetales</taxon>
        <taxon>Planctomycetaceae</taxon>
        <taxon>Gimesia</taxon>
    </lineage>
</organism>
<dbReference type="GO" id="GO:0006412">
    <property type="term" value="P:translation"/>
    <property type="evidence" value="ECO:0007669"/>
    <property type="project" value="UniProtKB-UniRule"/>
</dbReference>
<feature type="active site" description="Acyl-ester intermediate" evidence="10">
    <location>
        <position position="178"/>
    </location>
</feature>
<evidence type="ECO:0000256" key="10">
    <source>
        <dbReference type="HAMAP-Rule" id="MF_00120"/>
    </source>
</evidence>
<feature type="active site" description="Charge relay system" evidence="10">
    <location>
        <position position="79"/>
    </location>
</feature>
<feature type="active site" description="Charge relay system" evidence="10">
    <location>
        <position position="154"/>
    </location>
</feature>
<keyword evidence="7 10" id="KW-0067">ATP-binding</keyword>
<dbReference type="GO" id="GO:0030956">
    <property type="term" value="C:glutamyl-tRNA(Gln) amidotransferase complex"/>
    <property type="evidence" value="ECO:0007669"/>
    <property type="project" value="InterPro"/>
</dbReference>
<keyword evidence="12" id="KW-0808">Transferase</keyword>
<evidence type="ECO:0000256" key="5">
    <source>
        <dbReference type="ARBA" id="ARBA00022598"/>
    </source>
</evidence>
<dbReference type="InterPro" id="IPR023631">
    <property type="entry name" value="Amidase_dom"/>
</dbReference>
<evidence type="ECO:0000256" key="8">
    <source>
        <dbReference type="ARBA" id="ARBA00022917"/>
    </source>
</evidence>
<comment type="similarity">
    <text evidence="1 10">Belongs to the amidase family. GatA subfamily.</text>
</comment>
<evidence type="ECO:0000256" key="9">
    <source>
        <dbReference type="ARBA" id="ARBA00047407"/>
    </source>
</evidence>
<sequence>MSITSATASELLAKMNAGEVSSEEITAACLEEIARRDSSINAFLSLQEETALETAREVDRKRKAGEPLGKLAGIPVALKDNICAKGATTTCASRMLEEFTPPYDAHIVEQLRAADAILIGKTNLDEFAMGSSTENSAFQTTANPWNTKCAAGGSSGGSAAAVSAGFTPLSLGSDTGGSIRQPASFCGVVGLKPTYGRVSRYGLVAFASSLDQIGPFARDITDAALLLETIAGKDQRDTTSLDAEVPSYTKNLEKPLENLKVGYIEHLHEAGLHEDVKAATQQALEVYKSLGAELIPVELPHAKYCVATYYIIAPSEASSNLARYDGVHYGYRAKQFDNMIDMYAASRGEAFGDEVKRRIMLGTYALSSGYYDAYYLKALKVRRLIRNDFEQAFQKVDIIASAVTPTPAFEIGELVDDPLAMYLADIFTTSANLSGIPGVSIPAGMSQNNLPIGLQLLAPPLEEERLLRAARMFERETDWHLKRPE</sequence>
<keyword evidence="13" id="KW-1185">Reference proteome</keyword>
<dbReference type="GO" id="GO:0016740">
    <property type="term" value="F:transferase activity"/>
    <property type="evidence" value="ECO:0007669"/>
    <property type="project" value="UniProtKB-KW"/>
</dbReference>
<accession>A0A517VCE2</accession>
<dbReference type="EMBL" id="CP036343">
    <property type="protein sequence ID" value="QDT90676.1"/>
    <property type="molecule type" value="Genomic_DNA"/>
</dbReference>
<feature type="domain" description="Amidase" evidence="11">
    <location>
        <begin position="24"/>
        <end position="467"/>
    </location>
</feature>
<dbReference type="Gene3D" id="3.90.1300.10">
    <property type="entry name" value="Amidase signature (AS) domain"/>
    <property type="match status" value="1"/>
</dbReference>
<dbReference type="Pfam" id="PF01425">
    <property type="entry name" value="Amidase"/>
    <property type="match status" value="1"/>
</dbReference>
<comment type="function">
    <text evidence="10">Allows the formation of correctly charged Gln-tRNA(Gln) through the transamidation of misacylated Glu-tRNA(Gln) in organisms which lack glutaminyl-tRNA synthetase. The reaction takes place in the presence of glutamine and ATP through an activated gamma-phospho-Glu-tRNA(Gln).</text>
</comment>
<dbReference type="Proteomes" id="UP000316855">
    <property type="component" value="Chromosome"/>
</dbReference>
<dbReference type="HAMAP" id="MF_00120">
    <property type="entry name" value="GatA"/>
    <property type="match status" value="1"/>
</dbReference>
<keyword evidence="5 10" id="KW-0436">Ligase</keyword>
<keyword evidence="8 10" id="KW-0648">Protein biosynthesis</keyword>
<evidence type="ECO:0000256" key="3">
    <source>
        <dbReference type="ARBA" id="ARBA00012739"/>
    </source>
</evidence>
<comment type="subunit">
    <text evidence="2 10">Heterotrimer of A, B and C subunits.</text>
</comment>
<dbReference type="PANTHER" id="PTHR11895">
    <property type="entry name" value="TRANSAMIDASE"/>
    <property type="match status" value="1"/>
</dbReference>
<evidence type="ECO:0000259" key="11">
    <source>
        <dbReference type="Pfam" id="PF01425"/>
    </source>
</evidence>
<evidence type="ECO:0000256" key="4">
    <source>
        <dbReference type="ARBA" id="ARBA00014428"/>
    </source>
</evidence>
<dbReference type="PANTHER" id="PTHR11895:SF151">
    <property type="entry name" value="GLUTAMYL-TRNA(GLN) AMIDOTRANSFERASE SUBUNIT A"/>
    <property type="match status" value="1"/>
</dbReference>
<dbReference type="RefSeq" id="WP_145226811.1">
    <property type="nucleotide sequence ID" value="NZ_CP036343.1"/>
</dbReference>
<evidence type="ECO:0000256" key="1">
    <source>
        <dbReference type="ARBA" id="ARBA00008069"/>
    </source>
</evidence>
<reference evidence="12 13" key="1">
    <citation type="submission" date="2019-02" db="EMBL/GenBank/DDBJ databases">
        <title>Deep-cultivation of Planctomycetes and their phenomic and genomic characterization uncovers novel biology.</title>
        <authorList>
            <person name="Wiegand S."/>
            <person name="Jogler M."/>
            <person name="Boedeker C."/>
            <person name="Pinto D."/>
            <person name="Vollmers J."/>
            <person name="Rivas-Marin E."/>
            <person name="Kohn T."/>
            <person name="Peeters S.H."/>
            <person name="Heuer A."/>
            <person name="Rast P."/>
            <person name="Oberbeckmann S."/>
            <person name="Bunk B."/>
            <person name="Jeske O."/>
            <person name="Meyerdierks A."/>
            <person name="Storesund J.E."/>
            <person name="Kallscheuer N."/>
            <person name="Luecker S."/>
            <person name="Lage O.M."/>
            <person name="Pohl T."/>
            <person name="Merkel B.J."/>
            <person name="Hornburger P."/>
            <person name="Mueller R.-W."/>
            <person name="Bruemmer F."/>
            <person name="Labrenz M."/>
            <person name="Spormann A.M."/>
            <person name="Op den Camp H."/>
            <person name="Overmann J."/>
            <person name="Amann R."/>
            <person name="Jetten M.S.M."/>
            <person name="Mascher T."/>
            <person name="Medema M.H."/>
            <person name="Devos D.P."/>
            <person name="Kaster A.-K."/>
            <person name="Ovreas L."/>
            <person name="Rohde M."/>
            <person name="Galperin M.Y."/>
            <person name="Jogler C."/>
        </authorList>
    </citation>
    <scope>NUCLEOTIDE SEQUENCE [LARGE SCALE GENOMIC DNA]</scope>
    <source>
        <strain evidence="12 13">Pan161</strain>
    </source>
</reference>
<evidence type="ECO:0000313" key="12">
    <source>
        <dbReference type="EMBL" id="QDT90676.1"/>
    </source>
</evidence>
<evidence type="ECO:0000256" key="6">
    <source>
        <dbReference type="ARBA" id="ARBA00022741"/>
    </source>
</evidence>
<dbReference type="SUPFAM" id="SSF75304">
    <property type="entry name" value="Amidase signature (AS) enzymes"/>
    <property type="match status" value="1"/>
</dbReference>
<dbReference type="InterPro" id="IPR020556">
    <property type="entry name" value="Amidase_CS"/>
</dbReference>
<evidence type="ECO:0000313" key="13">
    <source>
        <dbReference type="Proteomes" id="UP000316855"/>
    </source>
</evidence>
<name>A0A517VCE2_9PLAN</name>
<dbReference type="AlphaFoldDB" id="A0A517VCE2"/>
<evidence type="ECO:0000256" key="2">
    <source>
        <dbReference type="ARBA" id="ARBA00011123"/>
    </source>
</evidence>
<comment type="catalytic activity">
    <reaction evidence="9 10">
        <text>L-glutamyl-tRNA(Gln) + L-glutamine + ATP + H2O = L-glutaminyl-tRNA(Gln) + L-glutamate + ADP + phosphate + H(+)</text>
        <dbReference type="Rhea" id="RHEA:17521"/>
        <dbReference type="Rhea" id="RHEA-COMP:9681"/>
        <dbReference type="Rhea" id="RHEA-COMP:9684"/>
        <dbReference type="ChEBI" id="CHEBI:15377"/>
        <dbReference type="ChEBI" id="CHEBI:15378"/>
        <dbReference type="ChEBI" id="CHEBI:29985"/>
        <dbReference type="ChEBI" id="CHEBI:30616"/>
        <dbReference type="ChEBI" id="CHEBI:43474"/>
        <dbReference type="ChEBI" id="CHEBI:58359"/>
        <dbReference type="ChEBI" id="CHEBI:78520"/>
        <dbReference type="ChEBI" id="CHEBI:78521"/>
        <dbReference type="ChEBI" id="CHEBI:456216"/>
        <dbReference type="EC" id="6.3.5.7"/>
    </reaction>
</comment>
<dbReference type="InterPro" id="IPR004412">
    <property type="entry name" value="GatA"/>
</dbReference>
<dbReference type="OrthoDB" id="9811471at2"/>
<dbReference type="PROSITE" id="PS00571">
    <property type="entry name" value="AMIDASES"/>
    <property type="match status" value="1"/>
</dbReference>
<dbReference type="EC" id="6.3.5.7" evidence="3 10"/>